<dbReference type="Gene3D" id="3.40.1620.10">
    <property type="entry name" value="YefM-like domain"/>
    <property type="match status" value="1"/>
</dbReference>
<dbReference type="Proteomes" id="UP001155110">
    <property type="component" value="Unassembled WGS sequence"/>
</dbReference>
<evidence type="ECO:0000256" key="2">
    <source>
        <dbReference type="RuleBase" id="RU362080"/>
    </source>
</evidence>
<dbReference type="SUPFAM" id="SSF143120">
    <property type="entry name" value="YefM-like"/>
    <property type="match status" value="1"/>
</dbReference>
<dbReference type="RefSeq" id="WP_259258216.1">
    <property type="nucleotide sequence ID" value="NZ_JANTZM010000007.1"/>
</dbReference>
<name>A0AAW5P737_9BACT</name>
<dbReference type="InterPro" id="IPR006442">
    <property type="entry name" value="Antitoxin_Phd/YefM"/>
</dbReference>
<protein>
    <recommendedName>
        <fullName evidence="2">Antitoxin</fullName>
    </recommendedName>
</protein>
<proteinExistence type="inferred from homology"/>
<accession>A0AAW5P737</accession>
<comment type="caution">
    <text evidence="3">The sequence shown here is derived from an EMBL/GenBank/DDBJ whole genome shotgun (WGS) entry which is preliminary data.</text>
</comment>
<dbReference type="Pfam" id="PF02604">
    <property type="entry name" value="PhdYeFM_antitox"/>
    <property type="match status" value="1"/>
</dbReference>
<dbReference type="EMBL" id="JANTZM010000007">
    <property type="protein sequence ID" value="MCS4157698.1"/>
    <property type="molecule type" value="Genomic_DNA"/>
</dbReference>
<evidence type="ECO:0000313" key="4">
    <source>
        <dbReference type="Proteomes" id="UP001155110"/>
    </source>
</evidence>
<comment type="function">
    <text evidence="2">Antitoxin component of a type II toxin-antitoxin (TA) system.</text>
</comment>
<dbReference type="InterPro" id="IPR036165">
    <property type="entry name" value="YefM-like_sf"/>
</dbReference>
<dbReference type="NCBIfam" id="TIGR01552">
    <property type="entry name" value="phd_fam"/>
    <property type="match status" value="1"/>
</dbReference>
<gene>
    <name evidence="3" type="ORF">GGP99_001662</name>
</gene>
<reference evidence="3" key="1">
    <citation type="submission" date="2022-08" db="EMBL/GenBank/DDBJ databases">
        <title>Genomic Encyclopedia of Type Strains, Phase V (KMG-V): Genome sequencing to study the core and pangenomes of soil and plant-associated prokaryotes.</title>
        <authorList>
            <person name="Whitman W."/>
        </authorList>
    </citation>
    <scope>NUCLEOTIDE SEQUENCE</scope>
    <source>
        <strain evidence="3">SP3002</strain>
    </source>
</reference>
<comment type="similarity">
    <text evidence="1 2">Belongs to the phD/YefM antitoxin family.</text>
</comment>
<evidence type="ECO:0000256" key="1">
    <source>
        <dbReference type="ARBA" id="ARBA00009981"/>
    </source>
</evidence>
<dbReference type="AlphaFoldDB" id="A0AAW5P737"/>
<organism evidence="3 4">
    <name type="scientific">Salinibacter ruber</name>
    <dbReference type="NCBI Taxonomy" id="146919"/>
    <lineage>
        <taxon>Bacteria</taxon>
        <taxon>Pseudomonadati</taxon>
        <taxon>Rhodothermota</taxon>
        <taxon>Rhodothermia</taxon>
        <taxon>Rhodothermales</taxon>
        <taxon>Salinibacteraceae</taxon>
        <taxon>Salinibacter</taxon>
    </lineage>
</organism>
<evidence type="ECO:0000313" key="3">
    <source>
        <dbReference type="EMBL" id="MCS4157698.1"/>
    </source>
</evidence>
<sequence length="75" mass="8493">MYSTQGITDVASVTELRTSFQDVVDAAQEGDGVIVQRNNEPYAVLMTFDGVKSWQEKIKEQERRINELESQIENG</sequence>